<protein>
    <submittedName>
        <fullName evidence="2">Uncharacterized protein</fullName>
    </submittedName>
</protein>
<feature type="compositionally biased region" description="Polar residues" evidence="1">
    <location>
        <begin position="118"/>
        <end position="127"/>
    </location>
</feature>
<evidence type="ECO:0000313" key="2">
    <source>
        <dbReference type="EMBL" id="KAG9252580.1"/>
    </source>
</evidence>
<keyword evidence="3" id="KW-1185">Reference proteome</keyword>
<dbReference type="RefSeq" id="XP_046116504.1">
    <property type="nucleotide sequence ID" value="XM_046258194.1"/>
</dbReference>
<proteinExistence type="predicted"/>
<feature type="compositionally biased region" description="Polar residues" evidence="1">
    <location>
        <begin position="160"/>
        <end position="178"/>
    </location>
</feature>
<sequence>MEDEIQSSITQDIFELLALYGINDCSHEPVRQHILGIANFVRESRLKAGINGAPARLAKQTCWHPQAPTDQIRGSYRIHSNAEKRGRTDYTGLDGPSKKTRTKEEFAAPVENSHTNHRTTIPDQSSSAEERMVSDAAALTHVEETHQITGSLAQREAELATTSSLETSPSTRAPTDHLTNYTSCRQTAADPGTGQASRVACSTLLYPPLLPKSFGSNLAAEAMKAIETTLLDCARLNYTLGRYGHTSKEVTVTTRIEKIRIFAEQLAGLKYDDAVNAVKREQGIVAGKDIQARWNETIYWDIITNGAKFLDPTKLRTAKGRLDNFSMAEKVATERFMAEAGYGTSWANQRRCRRLWKSLSDMRKAGIDRILFYRTKEFDSFCKKYPEDAETSLVKTVLSWENAYERLKVPEPEASWNSARNPWHSDAEAADFESSFGSIEASGEQLGGLFDIHIASGEKRNGGNRNKSIFVSLLPRDENSLLVCPIITVQEGDFLGVFAGRIRYSEHFDTTYGIPGPKEKGNLWLDYSHVTGALNLMGVTQQDSDANVHLQWELCNEQVGNELCRAWRVSVRALRTIKPFEGIVRVAPHKKQYLLHQGSACARRGYMRAGGP</sequence>
<name>A0A9P7ZIC7_9HYPO</name>
<feature type="region of interest" description="Disordered" evidence="1">
    <location>
        <begin position="80"/>
        <end position="128"/>
    </location>
</feature>
<dbReference type="EMBL" id="MU251261">
    <property type="protein sequence ID" value="KAG9252580.1"/>
    <property type="molecule type" value="Genomic_DNA"/>
</dbReference>
<evidence type="ECO:0000313" key="3">
    <source>
        <dbReference type="Proteomes" id="UP000887229"/>
    </source>
</evidence>
<evidence type="ECO:0000256" key="1">
    <source>
        <dbReference type="SAM" id="MobiDB-lite"/>
    </source>
</evidence>
<accession>A0A9P7ZIC7</accession>
<dbReference type="GeneID" id="70289097"/>
<dbReference type="OrthoDB" id="3531591at2759"/>
<feature type="region of interest" description="Disordered" evidence="1">
    <location>
        <begin position="158"/>
        <end position="178"/>
    </location>
</feature>
<gene>
    <name evidence="2" type="ORF">F5Z01DRAFT_217857</name>
</gene>
<dbReference type="Proteomes" id="UP000887229">
    <property type="component" value="Unassembled WGS sequence"/>
</dbReference>
<reference evidence="2" key="1">
    <citation type="journal article" date="2021" name="IMA Fungus">
        <title>Genomic characterization of three marine fungi, including Emericellopsis atlantica sp. nov. with signatures of a generalist lifestyle and marine biomass degradation.</title>
        <authorList>
            <person name="Hagestad O.C."/>
            <person name="Hou L."/>
            <person name="Andersen J.H."/>
            <person name="Hansen E.H."/>
            <person name="Altermark B."/>
            <person name="Li C."/>
            <person name="Kuhnert E."/>
            <person name="Cox R.J."/>
            <person name="Crous P.W."/>
            <person name="Spatafora J.W."/>
            <person name="Lail K."/>
            <person name="Amirebrahimi M."/>
            <person name="Lipzen A."/>
            <person name="Pangilinan J."/>
            <person name="Andreopoulos W."/>
            <person name="Hayes R.D."/>
            <person name="Ng V."/>
            <person name="Grigoriev I.V."/>
            <person name="Jackson S.A."/>
            <person name="Sutton T.D.S."/>
            <person name="Dobson A.D.W."/>
            <person name="Rama T."/>
        </authorList>
    </citation>
    <scope>NUCLEOTIDE SEQUENCE</scope>
    <source>
        <strain evidence="2">TS7</strain>
    </source>
</reference>
<organism evidence="2 3">
    <name type="scientific">Emericellopsis atlantica</name>
    <dbReference type="NCBI Taxonomy" id="2614577"/>
    <lineage>
        <taxon>Eukaryota</taxon>
        <taxon>Fungi</taxon>
        <taxon>Dikarya</taxon>
        <taxon>Ascomycota</taxon>
        <taxon>Pezizomycotina</taxon>
        <taxon>Sordariomycetes</taxon>
        <taxon>Hypocreomycetidae</taxon>
        <taxon>Hypocreales</taxon>
        <taxon>Bionectriaceae</taxon>
        <taxon>Emericellopsis</taxon>
    </lineage>
</organism>
<dbReference type="AlphaFoldDB" id="A0A9P7ZIC7"/>
<comment type="caution">
    <text evidence="2">The sequence shown here is derived from an EMBL/GenBank/DDBJ whole genome shotgun (WGS) entry which is preliminary data.</text>
</comment>